<dbReference type="Proteomes" id="UP000039046">
    <property type="component" value="Unassembled WGS sequence"/>
</dbReference>
<dbReference type="Pfam" id="PF04185">
    <property type="entry name" value="Phosphoesterase"/>
    <property type="match status" value="1"/>
</dbReference>
<dbReference type="PANTHER" id="PTHR31956">
    <property type="entry name" value="NON-SPECIFIC PHOSPHOLIPASE C4-RELATED"/>
    <property type="match status" value="1"/>
</dbReference>
<accession>A0A0A1TCR7</accession>
<dbReference type="GO" id="GO:0016788">
    <property type="term" value="F:hydrolase activity, acting on ester bonds"/>
    <property type="evidence" value="ECO:0007669"/>
    <property type="project" value="InterPro"/>
</dbReference>
<dbReference type="STRING" id="1531966.A0A0A1TCR7"/>
<dbReference type="OrthoDB" id="5135119at2759"/>
<dbReference type="Gene3D" id="3.40.720.10">
    <property type="entry name" value="Alkaline Phosphatase, subunit A"/>
    <property type="match status" value="1"/>
</dbReference>
<keyword evidence="4" id="KW-1185">Reference proteome</keyword>
<dbReference type="InterPro" id="IPR017850">
    <property type="entry name" value="Alkaline_phosphatase_core_sf"/>
</dbReference>
<gene>
    <name evidence="3" type="ORF">VHEMI03167</name>
</gene>
<evidence type="ECO:0000256" key="2">
    <source>
        <dbReference type="SAM" id="SignalP"/>
    </source>
</evidence>
<feature type="signal peptide" evidence="2">
    <location>
        <begin position="1"/>
        <end position="18"/>
    </location>
</feature>
<dbReference type="HOGENOM" id="CLU_027977_2_0_1"/>
<evidence type="ECO:0000256" key="1">
    <source>
        <dbReference type="ARBA" id="ARBA00022801"/>
    </source>
</evidence>
<evidence type="ECO:0008006" key="5">
    <source>
        <dbReference type="Google" id="ProtNLM"/>
    </source>
</evidence>
<protein>
    <recommendedName>
        <fullName evidence="5">Acid phosphatase</fullName>
    </recommendedName>
</protein>
<reference evidence="3 4" key="1">
    <citation type="journal article" date="2015" name="Genome Announc.">
        <title>Draft Genome Sequence and Gene Annotation of the Entomopathogenic Fungus Verticillium hemipterigenum.</title>
        <authorList>
            <person name="Horn F."/>
            <person name="Habel A."/>
            <person name="Scharf D.H."/>
            <person name="Dworschak J."/>
            <person name="Brakhage A.A."/>
            <person name="Guthke R."/>
            <person name="Hertweck C."/>
            <person name="Linde J."/>
        </authorList>
    </citation>
    <scope>NUCLEOTIDE SEQUENCE [LARGE SCALE GENOMIC DNA]</scope>
</reference>
<dbReference type="InterPro" id="IPR007312">
    <property type="entry name" value="Phosphoesterase"/>
</dbReference>
<keyword evidence="2" id="KW-0732">Signal</keyword>
<sequence>MLLQTATALLSIVASATAATVPTSNVKGAAFDRLAIIYFENENYAKSAGDTNFAWLAKKGIKLTNYFGVTHPSQPNYVASVGGDYFGLPGDGHAELPSNVASIVDLLESKSISWAHYQEDMPYTGFMAESYKNQKNGRNDYVRKHNPAVHYHSVTDNAARLGQLKNLSRTDTKHSEFHKDLAADKLPQWMFITPNMTSDGHDTDVATGGRWCRSFLEPLLTDAKFMKNTMVLITWDEAEITPNAPNQILGVLLGDAIPSNLVGTTDNSFYTHYSSIASVSANWDLPTLGRWDVGANVYQWVGNKTGDVIRTWDSSSNQKNHYYATPYAGYLNPDSDNQQIPKPFLDSNAAGRPVLKSIVDAWSNSDAPSYYSDTIEVADGRNPPEGYES</sequence>
<feature type="chain" id="PRO_5001979540" description="Acid phosphatase" evidence="2">
    <location>
        <begin position="19"/>
        <end position="389"/>
    </location>
</feature>
<name>A0A0A1TCR7_9HYPO</name>
<organism evidence="3 4">
    <name type="scientific">[Torrubiella] hemipterigena</name>
    <dbReference type="NCBI Taxonomy" id="1531966"/>
    <lineage>
        <taxon>Eukaryota</taxon>
        <taxon>Fungi</taxon>
        <taxon>Dikarya</taxon>
        <taxon>Ascomycota</taxon>
        <taxon>Pezizomycotina</taxon>
        <taxon>Sordariomycetes</taxon>
        <taxon>Hypocreomycetidae</taxon>
        <taxon>Hypocreales</taxon>
        <taxon>Clavicipitaceae</taxon>
        <taxon>Clavicipitaceae incertae sedis</taxon>
        <taxon>'Torrubiella' clade</taxon>
    </lineage>
</organism>
<proteinExistence type="predicted"/>
<dbReference type="PANTHER" id="PTHR31956:SF15">
    <property type="entry name" value="ACID PHOSPHATASE PHOA"/>
    <property type="match status" value="1"/>
</dbReference>
<evidence type="ECO:0000313" key="3">
    <source>
        <dbReference type="EMBL" id="CEJ83144.1"/>
    </source>
</evidence>
<dbReference type="GO" id="GO:0009395">
    <property type="term" value="P:phospholipid catabolic process"/>
    <property type="evidence" value="ECO:0007669"/>
    <property type="project" value="TreeGrafter"/>
</dbReference>
<dbReference type="FunFam" id="3.40.720.10:FF:000064">
    <property type="entry name" value="Probable acid phosphatase Pho610"/>
    <property type="match status" value="1"/>
</dbReference>
<evidence type="ECO:0000313" key="4">
    <source>
        <dbReference type="Proteomes" id="UP000039046"/>
    </source>
</evidence>
<dbReference type="AlphaFoldDB" id="A0A0A1TCR7"/>
<keyword evidence="1" id="KW-0378">Hydrolase</keyword>
<dbReference type="EMBL" id="CDHN01000001">
    <property type="protein sequence ID" value="CEJ83144.1"/>
    <property type="molecule type" value="Genomic_DNA"/>
</dbReference>